<dbReference type="PANTHER" id="PTHR44757">
    <property type="entry name" value="DIGUANYLATE CYCLASE DGCP"/>
    <property type="match status" value="1"/>
</dbReference>
<dbReference type="SMART" id="SM00091">
    <property type="entry name" value="PAS"/>
    <property type="match status" value="4"/>
</dbReference>
<feature type="domain" description="PAS" evidence="1">
    <location>
        <begin position="140"/>
        <end position="213"/>
    </location>
</feature>
<dbReference type="InterPro" id="IPR001610">
    <property type="entry name" value="PAC"/>
</dbReference>
<dbReference type="Gene3D" id="3.20.20.450">
    <property type="entry name" value="EAL domain"/>
    <property type="match status" value="1"/>
</dbReference>
<feature type="domain" description="EAL" evidence="3">
    <location>
        <begin position="813"/>
        <end position="1066"/>
    </location>
</feature>
<dbReference type="InterPro" id="IPR001633">
    <property type="entry name" value="EAL_dom"/>
</dbReference>
<dbReference type="SMART" id="SM00052">
    <property type="entry name" value="EAL"/>
    <property type="match status" value="1"/>
</dbReference>
<evidence type="ECO:0000313" key="5">
    <source>
        <dbReference type="EMBL" id="MBB6453093.1"/>
    </source>
</evidence>
<dbReference type="InterPro" id="IPR013655">
    <property type="entry name" value="PAS_fold_3"/>
</dbReference>
<dbReference type="InterPro" id="IPR009875">
    <property type="entry name" value="PilZ_domain"/>
</dbReference>
<dbReference type="Pfam" id="PF00989">
    <property type="entry name" value="PAS"/>
    <property type="match status" value="1"/>
</dbReference>
<dbReference type="Pfam" id="PF00990">
    <property type="entry name" value="GGDEF"/>
    <property type="match status" value="1"/>
</dbReference>
<dbReference type="PROSITE" id="PS50883">
    <property type="entry name" value="EAL"/>
    <property type="match status" value="1"/>
</dbReference>
<dbReference type="PROSITE" id="PS50112">
    <property type="entry name" value="PAS"/>
    <property type="match status" value="4"/>
</dbReference>
<feature type="domain" description="PAC" evidence="2">
    <location>
        <begin position="458"/>
        <end position="508"/>
    </location>
</feature>
<dbReference type="Pfam" id="PF00563">
    <property type="entry name" value="EAL"/>
    <property type="match status" value="1"/>
</dbReference>
<dbReference type="PANTHER" id="PTHR44757:SF2">
    <property type="entry name" value="BIOFILM ARCHITECTURE MAINTENANCE PROTEIN MBAA"/>
    <property type="match status" value="1"/>
</dbReference>
<dbReference type="GO" id="GO:0035438">
    <property type="term" value="F:cyclic-di-GMP binding"/>
    <property type="evidence" value="ECO:0007669"/>
    <property type="project" value="InterPro"/>
</dbReference>
<dbReference type="InterPro" id="IPR013767">
    <property type="entry name" value="PAS_fold"/>
</dbReference>
<dbReference type="RefSeq" id="WP_174495791.1">
    <property type="nucleotide sequence ID" value="NZ_CADDWK010000004.1"/>
</dbReference>
<evidence type="ECO:0000313" key="6">
    <source>
        <dbReference type="Proteomes" id="UP000581688"/>
    </source>
</evidence>
<dbReference type="GO" id="GO:0006355">
    <property type="term" value="P:regulation of DNA-templated transcription"/>
    <property type="evidence" value="ECO:0007669"/>
    <property type="project" value="InterPro"/>
</dbReference>
<dbReference type="InterPro" id="IPR043128">
    <property type="entry name" value="Rev_trsase/Diguanyl_cyclase"/>
</dbReference>
<feature type="domain" description="PAS" evidence="1">
    <location>
        <begin position="516"/>
        <end position="586"/>
    </location>
</feature>
<dbReference type="InterPro" id="IPR035919">
    <property type="entry name" value="EAL_sf"/>
</dbReference>
<evidence type="ECO:0000259" key="2">
    <source>
        <dbReference type="PROSITE" id="PS50113"/>
    </source>
</evidence>
<reference evidence="5 6" key="1">
    <citation type="submission" date="2020-08" db="EMBL/GenBank/DDBJ databases">
        <title>Genomic Encyclopedia of Type Strains, Phase IV (KMG-IV): sequencing the most valuable type-strain genomes for metagenomic binning, comparative biology and taxonomic classification.</title>
        <authorList>
            <person name="Goeker M."/>
        </authorList>
    </citation>
    <scope>NUCLEOTIDE SEQUENCE [LARGE SCALE GENOMIC DNA]</scope>
    <source>
        <strain evidence="5 6">DSM 19612</strain>
    </source>
</reference>
<dbReference type="InterPro" id="IPR000160">
    <property type="entry name" value="GGDEF_dom"/>
</dbReference>
<proteinExistence type="predicted"/>
<dbReference type="Pfam" id="PF13426">
    <property type="entry name" value="PAS_9"/>
    <property type="match status" value="1"/>
</dbReference>
<dbReference type="SUPFAM" id="SSF55073">
    <property type="entry name" value="Nucleotide cyclase"/>
    <property type="match status" value="1"/>
</dbReference>
<name>A0A841Q404_9BACI</name>
<dbReference type="SMART" id="SM00086">
    <property type="entry name" value="PAC"/>
    <property type="match status" value="4"/>
</dbReference>
<dbReference type="InterPro" id="IPR000700">
    <property type="entry name" value="PAS-assoc_C"/>
</dbReference>
<dbReference type="SUPFAM" id="SSF55785">
    <property type="entry name" value="PYP-like sensor domain (PAS domain)"/>
    <property type="match status" value="4"/>
</dbReference>
<dbReference type="InterPro" id="IPR035965">
    <property type="entry name" value="PAS-like_dom_sf"/>
</dbReference>
<dbReference type="CDD" id="cd00130">
    <property type="entry name" value="PAS"/>
    <property type="match status" value="3"/>
</dbReference>
<dbReference type="InterPro" id="IPR052155">
    <property type="entry name" value="Biofilm_reg_signaling"/>
</dbReference>
<feature type="domain" description="PAS" evidence="1">
    <location>
        <begin position="406"/>
        <end position="454"/>
    </location>
</feature>
<gene>
    <name evidence="5" type="ORF">HNQ94_001541</name>
</gene>
<dbReference type="Pfam" id="PF07238">
    <property type="entry name" value="PilZ"/>
    <property type="match status" value="1"/>
</dbReference>
<evidence type="ECO:0000259" key="4">
    <source>
        <dbReference type="PROSITE" id="PS50887"/>
    </source>
</evidence>
<dbReference type="InterPro" id="IPR000014">
    <property type="entry name" value="PAS"/>
</dbReference>
<dbReference type="Gene3D" id="3.30.70.270">
    <property type="match status" value="1"/>
</dbReference>
<dbReference type="InterPro" id="IPR029787">
    <property type="entry name" value="Nucleotide_cyclase"/>
</dbReference>
<dbReference type="NCBIfam" id="TIGR00229">
    <property type="entry name" value="sensory_box"/>
    <property type="match status" value="4"/>
</dbReference>
<feature type="domain" description="PAC" evidence="2">
    <location>
        <begin position="215"/>
        <end position="267"/>
    </location>
</feature>
<dbReference type="EMBL" id="JACHGH010000004">
    <property type="protein sequence ID" value="MBB6453093.1"/>
    <property type="molecule type" value="Genomic_DNA"/>
</dbReference>
<dbReference type="Proteomes" id="UP000581688">
    <property type="component" value="Unassembled WGS sequence"/>
</dbReference>
<dbReference type="PROSITE" id="PS50887">
    <property type="entry name" value="GGDEF"/>
    <property type="match status" value="1"/>
</dbReference>
<dbReference type="SUPFAM" id="SSF141868">
    <property type="entry name" value="EAL domain-like"/>
    <property type="match status" value="1"/>
</dbReference>
<organism evidence="5 6">
    <name type="scientific">Salirhabdus euzebyi</name>
    <dbReference type="NCBI Taxonomy" id="394506"/>
    <lineage>
        <taxon>Bacteria</taxon>
        <taxon>Bacillati</taxon>
        <taxon>Bacillota</taxon>
        <taxon>Bacilli</taxon>
        <taxon>Bacillales</taxon>
        <taxon>Bacillaceae</taxon>
        <taxon>Salirhabdus</taxon>
    </lineage>
</organism>
<evidence type="ECO:0000259" key="3">
    <source>
        <dbReference type="PROSITE" id="PS50883"/>
    </source>
</evidence>
<keyword evidence="6" id="KW-1185">Reference proteome</keyword>
<dbReference type="CDD" id="cd01948">
    <property type="entry name" value="EAL"/>
    <property type="match status" value="1"/>
</dbReference>
<comment type="caution">
    <text evidence="5">The sequence shown here is derived from an EMBL/GenBank/DDBJ whole genome shotgun (WGS) entry which is preliminary data.</text>
</comment>
<dbReference type="AlphaFoldDB" id="A0A841Q404"/>
<dbReference type="Gene3D" id="3.30.450.20">
    <property type="entry name" value="PAS domain"/>
    <property type="match status" value="4"/>
</dbReference>
<dbReference type="Pfam" id="PF08447">
    <property type="entry name" value="PAS_3"/>
    <property type="match status" value="2"/>
</dbReference>
<feature type="domain" description="GGDEF" evidence="4">
    <location>
        <begin position="672"/>
        <end position="804"/>
    </location>
</feature>
<accession>A0A841Q404</accession>
<dbReference type="CDD" id="cd01949">
    <property type="entry name" value="GGDEF"/>
    <property type="match status" value="1"/>
</dbReference>
<evidence type="ECO:0000259" key="1">
    <source>
        <dbReference type="PROSITE" id="PS50112"/>
    </source>
</evidence>
<feature type="domain" description="PAS" evidence="1">
    <location>
        <begin position="268"/>
        <end position="338"/>
    </location>
</feature>
<protein>
    <submittedName>
        <fullName evidence="5">Diguanylate cyclase (GGDEF)-like protein/PAS domain S-box-containing protein</fullName>
    </submittedName>
</protein>
<dbReference type="NCBIfam" id="TIGR00254">
    <property type="entry name" value="GGDEF"/>
    <property type="match status" value="1"/>
</dbReference>
<dbReference type="PROSITE" id="PS50113">
    <property type="entry name" value="PAC"/>
    <property type="match status" value="2"/>
</dbReference>
<sequence>MSLIKNLFLKNPIIKKERDKQFEQLYKGLSFADNPDPLFMFNSLGDILQVNNAAIGRFGKRGSLLDYIQKKEHEKCAYLLHAFCLKGITCHDYFQFEQIEGKPVKLLVSIYPIKKENEVIGGYALTKSVNTSGLVEVKSLNQNLEEIFNEIDAVVWSFDYQLNKIKYLSSSTEKLLGIPNETLIQRPLLWETYIQHEDVLMLKKSYKNVLAGNAMTHEVRVLFPDSTVKWVQVKVTPTLSEDGSISSIIGYMFDITEKKKLENMIIKKDQKYLALFANHTDPIFTLNLEGVVLEVNPAGERMLNFTENEKIGAHFLSFVAPEHKEKSTEYFQEVLKGKTQNFNMNFTCNLKGKFQLNVTLIPIFVKGEVSGVHSILKDLSDLEESEAKYRGLVENSLAGVFMIQHGKYVFANKKLHDIVMAENKSLLNQPILQHVHEEDRELIENNVNRLITNELNYVHFQTRSKRKDGKIVHLEIYASFLNYRGAPAIIGTAIDVTERSEMEILLEQKEKIVDKQNKWFESIIKNTNDIVTIINEKGEITYTSPAFNQILGFEAKERIGMPIFDYIHPEQLDTVLENFSLLSEERINDLKMECLLEHKDGSWHHFAVRATNYMKDPIINGIIVNCYDITEKKTVAKELERVSNFDQLTNLPNRSYFQQYLKETLMETTEHQTFAIFYIDIDRFKFINDSLGPLIGDELIKNISIRLNERTDSDSFLGHLRSDEFIILQKNIKSAELSSIAENILQAFENPFIIEDYEFYVTASIGISVYPESGKTVEELLKNADIAMSHAKKLEANKYVTYSSELDVESFKKFMITSDLRKAIERDELHLHFQPLIDCSSNKVVAAEALVRWNHPVWGELPPTEFIPTAEQNGLISFLGNWVLRNACKQLKAWQKANLQPISISVNVSPIQFSQYNFVHNVFQTLEDFNLDPKFLVLEITENIFADGSDTVVNKLKELRKKGITIALDDFGTGYSSLNYLQRFKADYLKIDKTFLQGIEKNQNEELLASIIELAKNINLSVVVEGIETEEQYKKIQSMKCDIGQGFLFSPAVSSEQFQRILECGLSSQLPTRSDPKKKRRFYRITFDFPLAGSFTIDSVRGKKVHVGNTPILVKDVSAGGLNFLSDIKLPPKTDLLIKVSAKMGDYSLEQIARVVWSSEQEDQLYEYGIEFIASEQEQEVLLKRMNIIQAQLRKRNGSIMKQLITEDPKDYFHYL</sequence>
<dbReference type="SMART" id="SM00267">
    <property type="entry name" value="GGDEF"/>
    <property type="match status" value="1"/>
</dbReference>
<dbReference type="Gene3D" id="2.40.10.220">
    <property type="entry name" value="predicted glycosyltransferase like domains"/>
    <property type="match status" value="1"/>
</dbReference>